<dbReference type="InterPro" id="IPR042557">
    <property type="entry name" value="SCO4226"/>
</dbReference>
<proteinExistence type="predicted"/>
<accession>A0A5J6MYM0</accession>
<evidence type="ECO:0008006" key="3">
    <source>
        <dbReference type="Google" id="ProtNLM"/>
    </source>
</evidence>
<protein>
    <recommendedName>
        <fullName evidence="3">DUF4242 domain-containing protein</fullName>
    </recommendedName>
</protein>
<dbReference type="EMBL" id="CP042582">
    <property type="protein sequence ID" value="QEX21380.1"/>
    <property type="molecule type" value="Genomic_DNA"/>
</dbReference>
<dbReference type="AlphaFoldDB" id="A0A5J6MYM0"/>
<dbReference type="Pfam" id="PF14026">
    <property type="entry name" value="SCO4226-like"/>
    <property type="match status" value="1"/>
</dbReference>
<dbReference type="Proteomes" id="UP000325797">
    <property type="component" value="Chromosome"/>
</dbReference>
<organism evidence="1 2">
    <name type="scientific">Hypericibacter adhaerens</name>
    <dbReference type="NCBI Taxonomy" id="2602016"/>
    <lineage>
        <taxon>Bacteria</taxon>
        <taxon>Pseudomonadati</taxon>
        <taxon>Pseudomonadota</taxon>
        <taxon>Alphaproteobacteria</taxon>
        <taxon>Rhodospirillales</taxon>
        <taxon>Dongiaceae</taxon>
        <taxon>Hypericibacter</taxon>
    </lineage>
</organism>
<sequence length="90" mass="10223">MPRYVIEREFPDGLNIPVNKDGAKTCLNVVGNNATDGVTWIHSYVSLDKRKTFCVYDGPNPEAIRRVATRNGLPVNRISEVQVLDPYFYH</sequence>
<dbReference type="Gene3D" id="3.30.70.3090">
    <property type="entry name" value="ORF SCO4226, nickel-binding ferredoxin-like monomer"/>
    <property type="match status" value="1"/>
</dbReference>
<dbReference type="InterPro" id="IPR025336">
    <property type="entry name" value="SCO4226-like"/>
</dbReference>
<evidence type="ECO:0000313" key="1">
    <source>
        <dbReference type="EMBL" id="QEX21380.1"/>
    </source>
</evidence>
<gene>
    <name evidence="1" type="ORF">FRZ61_13050</name>
</gene>
<evidence type="ECO:0000313" key="2">
    <source>
        <dbReference type="Proteomes" id="UP000325797"/>
    </source>
</evidence>
<dbReference type="RefSeq" id="WP_151115862.1">
    <property type="nucleotide sequence ID" value="NZ_CP042582.1"/>
</dbReference>
<reference evidence="1 2" key="1">
    <citation type="submission" date="2019-08" db="EMBL/GenBank/DDBJ databases">
        <title>Hyperibacter terrae gen. nov., sp. nov. and Hyperibacter viscosus sp. nov., two new members in the family Rhodospirillaceae isolated from the rhizosphere of Hypericum perforatum.</title>
        <authorList>
            <person name="Noviana Z."/>
        </authorList>
    </citation>
    <scope>NUCLEOTIDE SEQUENCE [LARGE SCALE GENOMIC DNA]</scope>
    <source>
        <strain evidence="1 2">R5959</strain>
    </source>
</reference>
<keyword evidence="2" id="KW-1185">Reference proteome</keyword>
<dbReference type="KEGG" id="hadh:FRZ61_13050"/>
<name>A0A5J6MYM0_9PROT</name>
<dbReference type="OrthoDB" id="9800027at2"/>